<dbReference type="PANTHER" id="PTHR24015">
    <property type="entry name" value="OS07G0578800 PROTEIN-RELATED"/>
    <property type="match status" value="1"/>
</dbReference>
<dbReference type="PROSITE" id="PS51375">
    <property type="entry name" value="PPR"/>
    <property type="match status" value="5"/>
</dbReference>
<dbReference type="NCBIfam" id="TIGR00756">
    <property type="entry name" value="PPR"/>
    <property type="match status" value="3"/>
</dbReference>
<dbReference type="GO" id="GO:0003723">
    <property type="term" value="F:RNA binding"/>
    <property type="evidence" value="ECO:0007669"/>
    <property type="project" value="InterPro"/>
</dbReference>
<dbReference type="Pfam" id="PF13041">
    <property type="entry name" value="PPR_2"/>
    <property type="match status" value="3"/>
</dbReference>
<feature type="repeat" description="PPR" evidence="2">
    <location>
        <begin position="68"/>
        <end position="102"/>
    </location>
</feature>
<feature type="domain" description="DYW" evidence="3">
    <location>
        <begin position="590"/>
        <end position="685"/>
    </location>
</feature>
<dbReference type="Pfam" id="PF20431">
    <property type="entry name" value="E_motif"/>
    <property type="match status" value="1"/>
</dbReference>
<feature type="repeat" description="PPR" evidence="2">
    <location>
        <begin position="374"/>
        <end position="408"/>
    </location>
</feature>
<dbReference type="InterPro" id="IPR011990">
    <property type="entry name" value="TPR-like_helical_dom_sf"/>
</dbReference>
<organism evidence="4 5">
    <name type="scientific">Dioscorea cayennensis subsp. rotundata</name>
    <name type="common">White Guinea yam</name>
    <name type="synonym">Dioscorea rotundata</name>
    <dbReference type="NCBI Taxonomy" id="55577"/>
    <lineage>
        <taxon>Eukaryota</taxon>
        <taxon>Viridiplantae</taxon>
        <taxon>Streptophyta</taxon>
        <taxon>Embryophyta</taxon>
        <taxon>Tracheophyta</taxon>
        <taxon>Spermatophyta</taxon>
        <taxon>Magnoliopsida</taxon>
        <taxon>Liliopsida</taxon>
        <taxon>Dioscoreales</taxon>
        <taxon>Dioscoreaceae</taxon>
        <taxon>Dioscorea</taxon>
    </lineage>
</organism>
<evidence type="ECO:0000256" key="1">
    <source>
        <dbReference type="ARBA" id="ARBA00022737"/>
    </source>
</evidence>
<dbReference type="InterPro" id="IPR002885">
    <property type="entry name" value="PPR_rpt"/>
</dbReference>
<dbReference type="FunFam" id="1.25.40.10:FF:000196">
    <property type="entry name" value="Pentatricopeptide repeat-containing protein At4g14850"/>
    <property type="match status" value="1"/>
</dbReference>
<feature type="repeat" description="PPR" evidence="2">
    <location>
        <begin position="343"/>
        <end position="373"/>
    </location>
</feature>
<proteinExistence type="predicted"/>
<dbReference type="InterPro" id="IPR046848">
    <property type="entry name" value="E_motif"/>
</dbReference>
<evidence type="ECO:0000259" key="3">
    <source>
        <dbReference type="Pfam" id="PF14432"/>
    </source>
</evidence>
<accession>A0AB40CJ56</accession>
<feature type="repeat" description="PPR" evidence="2">
    <location>
        <begin position="171"/>
        <end position="205"/>
    </location>
</feature>
<keyword evidence="1" id="KW-0677">Repeat</keyword>
<dbReference type="InterPro" id="IPR032867">
    <property type="entry name" value="DYW_dom"/>
</dbReference>
<evidence type="ECO:0000313" key="4">
    <source>
        <dbReference type="Proteomes" id="UP001515500"/>
    </source>
</evidence>
<dbReference type="RefSeq" id="XP_039138672.1">
    <property type="nucleotide sequence ID" value="XM_039282738.1"/>
</dbReference>
<gene>
    <name evidence="5" type="primary">LOC120275998</name>
</gene>
<dbReference type="FunFam" id="1.25.40.10:FF:000144">
    <property type="entry name" value="Pentatricopeptide repeat-containing protein, mitochondrial"/>
    <property type="match status" value="1"/>
</dbReference>
<dbReference type="Gene3D" id="1.25.40.10">
    <property type="entry name" value="Tetratricopeptide repeat domain"/>
    <property type="match status" value="5"/>
</dbReference>
<feature type="repeat" description="PPR" evidence="2">
    <location>
        <begin position="511"/>
        <end position="545"/>
    </location>
</feature>
<dbReference type="FunFam" id="1.25.40.10:FF:000343">
    <property type="entry name" value="Pentatricopeptide repeat-containing protein At3g58590"/>
    <property type="match status" value="1"/>
</dbReference>
<name>A0AB40CJ56_DIOCR</name>
<evidence type="ECO:0000313" key="5">
    <source>
        <dbReference type="RefSeq" id="XP_039138672.1"/>
    </source>
</evidence>
<dbReference type="Proteomes" id="UP001515500">
    <property type="component" value="Chromosome 14"/>
</dbReference>
<dbReference type="GeneID" id="120275998"/>
<dbReference type="Pfam" id="PF01535">
    <property type="entry name" value="PPR"/>
    <property type="match status" value="3"/>
</dbReference>
<dbReference type="PANTHER" id="PTHR24015:SF2033">
    <property type="entry name" value="PENTATRICOPEPTIDE REPEAT-CONTAINING PROTEIN"/>
    <property type="match status" value="1"/>
</dbReference>
<dbReference type="GO" id="GO:0008270">
    <property type="term" value="F:zinc ion binding"/>
    <property type="evidence" value="ECO:0007669"/>
    <property type="project" value="InterPro"/>
</dbReference>
<reference evidence="5" key="1">
    <citation type="submission" date="2025-08" db="UniProtKB">
        <authorList>
            <consortium name="RefSeq"/>
        </authorList>
    </citation>
    <scope>IDENTIFICATION</scope>
</reference>
<dbReference type="GO" id="GO:0009451">
    <property type="term" value="P:RNA modification"/>
    <property type="evidence" value="ECO:0007669"/>
    <property type="project" value="InterPro"/>
</dbReference>
<evidence type="ECO:0000256" key="2">
    <source>
        <dbReference type="PROSITE-ProRule" id="PRU00708"/>
    </source>
</evidence>
<dbReference type="AlphaFoldDB" id="A0AB40CJ56"/>
<dbReference type="Pfam" id="PF14432">
    <property type="entry name" value="DYW_deaminase"/>
    <property type="match status" value="1"/>
</dbReference>
<dbReference type="InterPro" id="IPR046960">
    <property type="entry name" value="PPR_At4g14850-like_plant"/>
</dbReference>
<sequence length="685" mass="76149">MHRGAITELIKTCAKGSLLSGALQVHGNALKMGFACVLTIGNDLIDMYAKCGRLDFAGKVFDELSERNVVSWTAFMVGFLKDGNAEKCLKVFDEMIVSGFQPNEYTLSTTLKACGLVGPAGHGAGIQVHGVCIKSGFELHDVVGNSVIFMYSRSGMVDEGERMFEIMPVKSLVSWNAMIAGFAYGGDGNKCLCLFKQMQKQEVPDEFTFASLLKACSGLGAGREGTQVHASLITNGFVNTNNSILSGALTDLYVKCGCLTEARKVFDLTVQKNVVQWTTLILGYAQEGFVRETMDLFSKFWVSGTRIDGHVLSSVIGVFADFALVVQGRQVHSYTIKSPSGEDVSVANSLIDFYHKCGLPDEAEVHFREMHKRNVVSWTTMINGHGKHGHGKAAINLFNEMQLEGVEPDDVAYLALLSACSHAGLIEQCQYYFSRLISDHQIKPKVEHYACMVDLLGRAGRLQEAKELIENMPLEANVGIWQTLLSACRVHRNLNMGREVGRILLRIDGDNPANYVILSNILSEAGKWSECAELREKMKKKGMKKQGGCSWIEINKEVHFFYGGYNTHPETEKIHFVLKEVEKKMNEELGYVHGVSYAMHDVEDESKEENLRMHSEKLAIGLWLVVNGEKEKGEAIRVYKNLRVCGDCHEFIKGVSKVLDIVLVVRDANRFHRFEHGVCSCGDYW</sequence>
<keyword evidence="4" id="KW-1185">Reference proteome</keyword>
<protein>
    <submittedName>
        <fullName evidence="5">Pentatricopeptide repeat-containing protein At3g15130</fullName>
    </submittedName>
</protein>
<dbReference type="FunFam" id="1.25.40.10:FF:000872">
    <property type="entry name" value="Putative pentatricopeptide repeat-containing protein"/>
    <property type="match status" value="1"/>
</dbReference>